<dbReference type="FunCoup" id="G7E8P2">
    <property type="interactions" value="713"/>
</dbReference>
<reference evidence="2 3" key="2">
    <citation type="journal article" date="2012" name="Open Biol.">
        <title>Characteristics of nucleosomes and linker DNA regions on the genome of the basidiomycete Mixia osmundae revealed by mono- and dinucleosome mapping.</title>
        <authorList>
            <person name="Nishida H."/>
            <person name="Kondo S."/>
            <person name="Matsumoto T."/>
            <person name="Suzuki Y."/>
            <person name="Yoshikawa H."/>
            <person name="Taylor T.D."/>
            <person name="Sugiyama J."/>
        </authorList>
    </citation>
    <scope>NUCLEOTIDE SEQUENCE [LARGE SCALE GENOMIC DNA]</scope>
    <source>
        <strain evidence="3">CBS 9802 / IAM 14324 / JCM 22182 / KY 12970</strain>
    </source>
</reference>
<evidence type="ECO:0000313" key="3">
    <source>
        <dbReference type="Proteomes" id="UP000009131"/>
    </source>
</evidence>
<gene>
    <name evidence="2" type="primary">Mo06211</name>
    <name evidence="2" type="ORF">E5Q_06211</name>
</gene>
<reference evidence="2 3" key="1">
    <citation type="journal article" date="2011" name="J. Gen. Appl. Microbiol.">
        <title>Draft genome sequencing of the enigmatic basidiomycete Mixia osmundae.</title>
        <authorList>
            <person name="Nishida H."/>
            <person name="Nagatsuka Y."/>
            <person name="Sugiyama J."/>
        </authorList>
    </citation>
    <scope>NUCLEOTIDE SEQUENCE [LARGE SCALE GENOMIC DNA]</scope>
    <source>
        <strain evidence="3">CBS 9802 / IAM 14324 / JCM 22182 / KY 12970</strain>
    </source>
</reference>
<dbReference type="AlphaFoldDB" id="G7E8P2"/>
<proteinExistence type="predicted"/>
<evidence type="ECO:0000313" key="2">
    <source>
        <dbReference type="EMBL" id="GAA99510.1"/>
    </source>
</evidence>
<dbReference type="Proteomes" id="UP000009131">
    <property type="component" value="Unassembled WGS sequence"/>
</dbReference>
<dbReference type="RefSeq" id="XP_014568739.1">
    <property type="nucleotide sequence ID" value="XM_014713253.1"/>
</dbReference>
<accession>G7E8P2</accession>
<name>G7E8P2_MIXOS</name>
<organism evidence="2 3">
    <name type="scientific">Mixia osmundae (strain CBS 9802 / IAM 14324 / JCM 22182 / KY 12970)</name>
    <dbReference type="NCBI Taxonomy" id="764103"/>
    <lineage>
        <taxon>Eukaryota</taxon>
        <taxon>Fungi</taxon>
        <taxon>Dikarya</taxon>
        <taxon>Basidiomycota</taxon>
        <taxon>Pucciniomycotina</taxon>
        <taxon>Mixiomycetes</taxon>
        <taxon>Mixiales</taxon>
        <taxon>Mixiaceae</taxon>
        <taxon>Mixia</taxon>
    </lineage>
</organism>
<dbReference type="OrthoDB" id="10265695at2759"/>
<dbReference type="Gene3D" id="3.40.140.10">
    <property type="entry name" value="Cytidine Deaminase, domain 2"/>
    <property type="match status" value="1"/>
</dbReference>
<evidence type="ECO:0000259" key="1">
    <source>
        <dbReference type="Pfam" id="PF01398"/>
    </source>
</evidence>
<dbReference type="InterPro" id="IPR000555">
    <property type="entry name" value="JAMM/MPN+_dom"/>
</dbReference>
<feature type="domain" description="JAB1/MPN/MOV34 metalloenzyme" evidence="1">
    <location>
        <begin position="25"/>
        <end position="140"/>
    </location>
</feature>
<keyword evidence="3" id="KW-1185">Reference proteome</keyword>
<protein>
    <recommendedName>
        <fullName evidence="1">JAB1/MPN/MOV34 metalloenzyme domain-containing protein</fullName>
    </recommendedName>
</protein>
<dbReference type="InParanoid" id="G7E8P2"/>
<dbReference type="EMBL" id="BABT02000220">
    <property type="protein sequence ID" value="GAA99510.1"/>
    <property type="molecule type" value="Genomic_DNA"/>
</dbReference>
<comment type="caution">
    <text evidence="2">The sequence shown here is derived from an EMBL/GenBank/DDBJ whole genome shotgun (WGS) entry which is preliminary data.</text>
</comment>
<dbReference type="eggNOG" id="KOG1560">
    <property type="taxonomic scope" value="Eukaryota"/>
</dbReference>
<sequence>MTSKAAAAEATKTVVTDIFEPDVPVERVELDALVALKIIRHARSAVAGAAPIAGQLLGIDTASLLTVSDTFALPGDHLFPSSLSTLDQQYDAYKKRTDDFDGAAARAVSYTNQMLPRLESLHADVNVVGFYTSTSNGQTVTSSGALVEALARWQAGFHAPTSGKRLAIRPTDNRPKKGVALVFDSSSVHAGTISIRAFRLTDAYLNTYKSGKSDAQSLSEHALLPTNVLREYPVTITRTALLTAFLSTLVAPDATRSAVPSLNAPQARDTALPAPTFAALALPAPSSTQPASLTQPLSALVASFEKSVGVMNNLNRKWERRGGNRAQETYLDALKDLAAADGAATAVADQTQLDLVRAYGIKAGFGASA</sequence>
<dbReference type="GO" id="GO:0008237">
    <property type="term" value="F:metallopeptidase activity"/>
    <property type="evidence" value="ECO:0007669"/>
    <property type="project" value="InterPro"/>
</dbReference>
<dbReference type="Pfam" id="PF01398">
    <property type="entry name" value="JAB"/>
    <property type="match status" value="1"/>
</dbReference>
<dbReference type="HOGENOM" id="CLU_044094_1_1_1"/>
<dbReference type="STRING" id="764103.G7E8P2"/>